<keyword evidence="2 6" id="KW-0812">Transmembrane</keyword>
<evidence type="ECO:0000256" key="5">
    <source>
        <dbReference type="SAM" id="MobiDB-lite"/>
    </source>
</evidence>
<sequence>MTRLHQCRSSPSKLSRSGKRTSKSRICLRKLAQSTGNLELRRNYVPRSQDETSALIEPQLKSQKESWLALALFSALLCSQCCVWNTWGPIAGFALQAFPNWNESLVALLSDWGCISYLTCCVPCCWLLYKKGLAMSLRMAAILSTMATFVRCVFHEENIFTITAHTAAILNGLSGVILGPATALVSAVWFPPGERTTATGISSACNQLGMAISYLIGPAVVGNTAVYNTTFSTRNASSSESAAFDKAYSRALRVQIMSLMRIEFVGQFLILVGVLCFLPKEPCQSLVPSEISERLGLVESVVRLLK</sequence>
<dbReference type="InterPro" id="IPR036259">
    <property type="entry name" value="MFS_trans_sf"/>
</dbReference>
<evidence type="ECO:0000313" key="8">
    <source>
        <dbReference type="Proteomes" id="UP000053097"/>
    </source>
</evidence>
<dbReference type="SUPFAM" id="SSF103473">
    <property type="entry name" value="MFS general substrate transporter"/>
    <property type="match status" value="1"/>
</dbReference>
<feature type="region of interest" description="Disordered" evidence="5">
    <location>
        <begin position="1"/>
        <end position="23"/>
    </location>
</feature>
<dbReference type="PANTHER" id="PTHR10924:SF27">
    <property type="entry name" value="SOLUTE CARRIER FAMILY 49 MEMBER 4"/>
    <property type="match status" value="1"/>
</dbReference>
<organism evidence="7 8">
    <name type="scientific">Ooceraea biroi</name>
    <name type="common">Clonal raider ant</name>
    <name type="synonym">Cerapachys biroi</name>
    <dbReference type="NCBI Taxonomy" id="2015173"/>
    <lineage>
        <taxon>Eukaryota</taxon>
        <taxon>Metazoa</taxon>
        <taxon>Ecdysozoa</taxon>
        <taxon>Arthropoda</taxon>
        <taxon>Hexapoda</taxon>
        <taxon>Insecta</taxon>
        <taxon>Pterygota</taxon>
        <taxon>Neoptera</taxon>
        <taxon>Endopterygota</taxon>
        <taxon>Hymenoptera</taxon>
        <taxon>Apocrita</taxon>
        <taxon>Aculeata</taxon>
        <taxon>Formicoidea</taxon>
        <taxon>Formicidae</taxon>
        <taxon>Dorylinae</taxon>
        <taxon>Ooceraea</taxon>
    </lineage>
</organism>
<evidence type="ECO:0000313" key="7">
    <source>
        <dbReference type="EMBL" id="EZA47352.1"/>
    </source>
</evidence>
<accession>A0A026VUD0</accession>
<protein>
    <submittedName>
        <fullName evidence="7">Disrupted in renal carcinoma protein 2-like protein</fullName>
    </submittedName>
</protein>
<dbReference type="OrthoDB" id="8190074at2759"/>
<evidence type="ECO:0000256" key="6">
    <source>
        <dbReference type="SAM" id="Phobius"/>
    </source>
</evidence>
<comment type="subcellular location">
    <subcellularLocation>
        <location evidence="1">Membrane</location>
        <topology evidence="1">Multi-pass membrane protein</topology>
    </subcellularLocation>
</comment>
<proteinExistence type="predicted"/>
<dbReference type="GO" id="GO:0016020">
    <property type="term" value="C:membrane"/>
    <property type="evidence" value="ECO:0007669"/>
    <property type="project" value="UniProtKB-SubCell"/>
</dbReference>
<dbReference type="OMA" id="NITCWNI"/>
<dbReference type="PANTHER" id="PTHR10924">
    <property type="entry name" value="MAJOR FACILITATOR SUPERFAMILY PROTEIN-RELATED"/>
    <property type="match status" value="1"/>
</dbReference>
<evidence type="ECO:0000256" key="3">
    <source>
        <dbReference type="ARBA" id="ARBA00022989"/>
    </source>
</evidence>
<dbReference type="AlphaFoldDB" id="A0A026VUD0"/>
<dbReference type="Gene3D" id="1.20.1250.20">
    <property type="entry name" value="MFS general substrate transporter like domains"/>
    <property type="match status" value="1"/>
</dbReference>
<keyword evidence="3 6" id="KW-1133">Transmembrane helix</keyword>
<name>A0A026VUD0_OOCBI</name>
<feature type="transmembrane region" description="Helical" evidence="6">
    <location>
        <begin position="107"/>
        <end position="129"/>
    </location>
</feature>
<gene>
    <name evidence="7" type="ORF">X777_16246</name>
</gene>
<evidence type="ECO:0000256" key="2">
    <source>
        <dbReference type="ARBA" id="ARBA00022692"/>
    </source>
</evidence>
<feature type="transmembrane region" description="Helical" evidence="6">
    <location>
        <begin position="67"/>
        <end position="87"/>
    </location>
</feature>
<evidence type="ECO:0000256" key="4">
    <source>
        <dbReference type="ARBA" id="ARBA00023136"/>
    </source>
</evidence>
<keyword evidence="4 6" id="KW-0472">Membrane</keyword>
<dbReference type="EMBL" id="KK107871">
    <property type="protein sequence ID" value="EZA47352.1"/>
    <property type="molecule type" value="Genomic_DNA"/>
</dbReference>
<evidence type="ECO:0000256" key="1">
    <source>
        <dbReference type="ARBA" id="ARBA00004141"/>
    </source>
</evidence>
<dbReference type="InterPro" id="IPR049680">
    <property type="entry name" value="FLVCR1-2_SLC49-like"/>
</dbReference>
<dbReference type="STRING" id="2015173.A0A026VUD0"/>
<reference evidence="7 8" key="1">
    <citation type="journal article" date="2014" name="Curr. Biol.">
        <title>The genome of the clonal raider ant Cerapachys biroi.</title>
        <authorList>
            <person name="Oxley P.R."/>
            <person name="Ji L."/>
            <person name="Fetter-Pruneda I."/>
            <person name="McKenzie S.K."/>
            <person name="Li C."/>
            <person name="Hu H."/>
            <person name="Zhang G."/>
            <person name="Kronauer D.J."/>
        </authorList>
    </citation>
    <scope>NUCLEOTIDE SEQUENCE [LARGE SCALE GENOMIC DNA]</scope>
</reference>
<dbReference type="Proteomes" id="UP000053097">
    <property type="component" value="Unassembled WGS sequence"/>
</dbReference>
<keyword evidence="8" id="KW-1185">Reference proteome</keyword>